<evidence type="ECO:0000256" key="1">
    <source>
        <dbReference type="SAM" id="SignalP"/>
    </source>
</evidence>
<gene>
    <name evidence="2" type="ORF">PVK06_039630</name>
</gene>
<keyword evidence="1" id="KW-0732">Signal</keyword>
<keyword evidence="3" id="KW-1185">Reference proteome</keyword>
<sequence length="243" mass="27121">MLKRLDTPNLLLLLPLLTIAKALQAYSLAPVLPEMDAMVYVSGGASLYHPFRFRKSKNTNSSRQEKNSLPSLPLFIGFSLNDKDEEDSALLSSMYSALLSSILQITDKQSLSTSIFRKPILAPIKTAWKLPTTYSKTIDKLYHSKCEHPSVEQGVKEWLESTEHHQQQRILNSLILISKYQCIYPNRDLRTRTNSPVHSSLQNALGDSYASPGIGRSVIVVTNTGKCSDSLSQQALQRKLSEG</sequence>
<dbReference type="Proteomes" id="UP001358586">
    <property type="component" value="Chromosome 11"/>
</dbReference>
<feature type="signal peptide" evidence="1">
    <location>
        <begin position="1"/>
        <end position="25"/>
    </location>
</feature>
<organism evidence="2 3">
    <name type="scientific">Gossypium arboreum</name>
    <name type="common">Tree cotton</name>
    <name type="synonym">Gossypium nanking</name>
    <dbReference type="NCBI Taxonomy" id="29729"/>
    <lineage>
        <taxon>Eukaryota</taxon>
        <taxon>Viridiplantae</taxon>
        <taxon>Streptophyta</taxon>
        <taxon>Embryophyta</taxon>
        <taxon>Tracheophyta</taxon>
        <taxon>Spermatophyta</taxon>
        <taxon>Magnoliopsida</taxon>
        <taxon>eudicotyledons</taxon>
        <taxon>Gunneridae</taxon>
        <taxon>Pentapetalae</taxon>
        <taxon>rosids</taxon>
        <taxon>malvids</taxon>
        <taxon>Malvales</taxon>
        <taxon>Malvaceae</taxon>
        <taxon>Malvoideae</taxon>
        <taxon>Gossypium</taxon>
    </lineage>
</organism>
<dbReference type="EMBL" id="JARKNE010000011">
    <property type="protein sequence ID" value="KAK5785083.1"/>
    <property type="molecule type" value="Genomic_DNA"/>
</dbReference>
<proteinExistence type="predicted"/>
<evidence type="ECO:0000313" key="3">
    <source>
        <dbReference type="Proteomes" id="UP001358586"/>
    </source>
</evidence>
<reference evidence="2 3" key="1">
    <citation type="submission" date="2023-03" db="EMBL/GenBank/DDBJ databases">
        <title>WGS of Gossypium arboreum.</title>
        <authorList>
            <person name="Yu D."/>
        </authorList>
    </citation>
    <scope>NUCLEOTIDE SEQUENCE [LARGE SCALE GENOMIC DNA]</scope>
    <source>
        <tissue evidence="2">Leaf</tissue>
    </source>
</reference>
<protein>
    <submittedName>
        <fullName evidence="2">Uncharacterized protein</fullName>
    </submittedName>
</protein>
<evidence type="ECO:0000313" key="2">
    <source>
        <dbReference type="EMBL" id="KAK5785083.1"/>
    </source>
</evidence>
<name>A0ABR0N444_GOSAR</name>
<comment type="caution">
    <text evidence="2">The sequence shown here is derived from an EMBL/GenBank/DDBJ whole genome shotgun (WGS) entry which is preliminary data.</text>
</comment>
<feature type="chain" id="PRO_5046538891" evidence="1">
    <location>
        <begin position="26"/>
        <end position="243"/>
    </location>
</feature>
<accession>A0ABR0N444</accession>